<feature type="transmembrane region" description="Helical" evidence="1">
    <location>
        <begin position="51"/>
        <end position="71"/>
    </location>
</feature>
<evidence type="ECO:0000313" key="2">
    <source>
        <dbReference type="EMBL" id="PIQ72014.1"/>
    </source>
</evidence>
<gene>
    <name evidence="2" type="ORF">COV87_00205</name>
</gene>
<feature type="transmembrane region" description="Helical" evidence="1">
    <location>
        <begin position="186"/>
        <end position="202"/>
    </location>
</feature>
<dbReference type="Proteomes" id="UP000229497">
    <property type="component" value="Unassembled WGS sequence"/>
</dbReference>
<sequence length="295" mass="34372">MKLHFFSSYSIIIRGMKKVKAILTTFFHSFIPQDAYYPKLLHTRLNFSIKYYIVFIIVCSCIFTVVVFYRYSPSRITRYKNAIVHSLSSFPDNVIIRIKDGILESNQNKPLFLWIYRDDKPLFVFMADTKDSFSLKNTPVPILFFGRDRIQFYFKGVAFTQMYTKIDQYVITKDTLQSFLVSSDSFFPPLLFFFSLFLLVVLPISFAFWSALLIIINAFLSFILFRTFIPHIHFKKCIQAAMHGTHIPLIVTIILFVLFPTAPNVLTISTSLMFVFTLVAVYEMYSGTLVHSKGR</sequence>
<feature type="transmembrane region" description="Helical" evidence="1">
    <location>
        <begin position="208"/>
        <end position="228"/>
    </location>
</feature>
<keyword evidence="1" id="KW-1133">Transmembrane helix</keyword>
<keyword evidence="1" id="KW-0472">Membrane</keyword>
<feature type="transmembrane region" description="Helical" evidence="1">
    <location>
        <begin position="265"/>
        <end position="285"/>
    </location>
</feature>
<evidence type="ECO:0000256" key="1">
    <source>
        <dbReference type="SAM" id="Phobius"/>
    </source>
</evidence>
<dbReference type="EMBL" id="PCVK01000008">
    <property type="protein sequence ID" value="PIQ72014.1"/>
    <property type="molecule type" value="Genomic_DNA"/>
</dbReference>
<dbReference type="InterPro" id="IPR009574">
    <property type="entry name" value="DUF1189"/>
</dbReference>
<organism evidence="2 3">
    <name type="scientific">Candidatus Roizmanbacteria bacterium CG11_big_fil_rev_8_21_14_0_20_37_16</name>
    <dbReference type="NCBI Taxonomy" id="1974857"/>
    <lineage>
        <taxon>Bacteria</taxon>
        <taxon>Candidatus Roizmaniibacteriota</taxon>
    </lineage>
</organism>
<proteinExistence type="predicted"/>
<comment type="caution">
    <text evidence="2">The sequence shown here is derived from an EMBL/GenBank/DDBJ whole genome shotgun (WGS) entry which is preliminary data.</text>
</comment>
<evidence type="ECO:0008006" key="4">
    <source>
        <dbReference type="Google" id="ProtNLM"/>
    </source>
</evidence>
<dbReference type="Pfam" id="PF06691">
    <property type="entry name" value="DUF1189"/>
    <property type="match status" value="1"/>
</dbReference>
<dbReference type="AlphaFoldDB" id="A0A2H0KNP6"/>
<protein>
    <recommendedName>
        <fullName evidence="4">DUF1189 domain-containing protein</fullName>
    </recommendedName>
</protein>
<reference evidence="2 3" key="1">
    <citation type="submission" date="2017-09" db="EMBL/GenBank/DDBJ databases">
        <title>Depth-based differentiation of microbial function through sediment-hosted aquifers and enrichment of novel symbionts in the deep terrestrial subsurface.</title>
        <authorList>
            <person name="Probst A.J."/>
            <person name="Ladd B."/>
            <person name="Jarett J.K."/>
            <person name="Geller-Mcgrath D.E."/>
            <person name="Sieber C.M."/>
            <person name="Emerson J.B."/>
            <person name="Anantharaman K."/>
            <person name="Thomas B.C."/>
            <person name="Malmstrom R."/>
            <person name="Stieglmeier M."/>
            <person name="Klingl A."/>
            <person name="Woyke T."/>
            <person name="Ryan C.M."/>
            <person name="Banfield J.F."/>
        </authorList>
    </citation>
    <scope>NUCLEOTIDE SEQUENCE [LARGE SCALE GENOMIC DNA]</scope>
    <source>
        <strain evidence="2">CG11_big_fil_rev_8_21_14_0_20_37_16</strain>
    </source>
</reference>
<evidence type="ECO:0000313" key="3">
    <source>
        <dbReference type="Proteomes" id="UP000229497"/>
    </source>
</evidence>
<accession>A0A2H0KNP6</accession>
<name>A0A2H0KNP6_9BACT</name>
<feature type="transmembrane region" description="Helical" evidence="1">
    <location>
        <begin position="240"/>
        <end position="259"/>
    </location>
</feature>
<keyword evidence="1" id="KW-0812">Transmembrane</keyword>